<dbReference type="SUPFAM" id="SSF49842">
    <property type="entry name" value="TNF-like"/>
    <property type="match status" value="1"/>
</dbReference>
<accession>A0A8S3RYJ3</accession>
<name>A0A8S3RYJ3_MYTED</name>
<protein>
    <recommendedName>
        <fullName evidence="3">C1q domain-containing protein</fullName>
    </recommendedName>
</protein>
<dbReference type="InterPro" id="IPR008983">
    <property type="entry name" value="Tumour_necrosis_fac-like_dom"/>
</dbReference>
<gene>
    <name evidence="1" type="ORF">MEDL_23913</name>
</gene>
<evidence type="ECO:0000313" key="2">
    <source>
        <dbReference type="Proteomes" id="UP000683360"/>
    </source>
</evidence>
<keyword evidence="2" id="KW-1185">Reference proteome</keyword>
<organism evidence="1 2">
    <name type="scientific">Mytilus edulis</name>
    <name type="common">Blue mussel</name>
    <dbReference type="NCBI Taxonomy" id="6550"/>
    <lineage>
        <taxon>Eukaryota</taxon>
        <taxon>Metazoa</taxon>
        <taxon>Spiralia</taxon>
        <taxon>Lophotrochozoa</taxon>
        <taxon>Mollusca</taxon>
        <taxon>Bivalvia</taxon>
        <taxon>Autobranchia</taxon>
        <taxon>Pteriomorphia</taxon>
        <taxon>Mytilida</taxon>
        <taxon>Mytiloidea</taxon>
        <taxon>Mytilidae</taxon>
        <taxon>Mytilinae</taxon>
        <taxon>Mytilus</taxon>
    </lineage>
</organism>
<evidence type="ECO:0000313" key="1">
    <source>
        <dbReference type="EMBL" id="CAG2209833.1"/>
    </source>
</evidence>
<dbReference type="Gene3D" id="2.60.120.40">
    <property type="match status" value="1"/>
</dbReference>
<dbReference type="EMBL" id="CAJPWZ010001214">
    <property type="protein sequence ID" value="CAG2209833.1"/>
    <property type="molecule type" value="Genomic_DNA"/>
</dbReference>
<sequence>MKSRLIGINQSVRFKHFSEILTAVEGIQNLSTLELNLEINTMSNRAGFSVCAKDKAYSGGSIILSPTIKTRDGVSDSNMLAFISSGMFKFEKACLYHISLFLMTDTQGHIEFHLYKSGGIIYAVLFSVTTGSSYQTSSILVLRHLNINDTILIKAGQDAHVYGSIYSCISFLQHSN</sequence>
<evidence type="ECO:0008006" key="3">
    <source>
        <dbReference type="Google" id="ProtNLM"/>
    </source>
</evidence>
<reference evidence="1" key="1">
    <citation type="submission" date="2021-03" db="EMBL/GenBank/DDBJ databases">
        <authorList>
            <person name="Bekaert M."/>
        </authorList>
    </citation>
    <scope>NUCLEOTIDE SEQUENCE</scope>
</reference>
<comment type="caution">
    <text evidence="1">The sequence shown here is derived from an EMBL/GenBank/DDBJ whole genome shotgun (WGS) entry which is preliminary data.</text>
</comment>
<dbReference type="Proteomes" id="UP000683360">
    <property type="component" value="Unassembled WGS sequence"/>
</dbReference>
<dbReference type="AlphaFoldDB" id="A0A8S3RYJ3"/>
<proteinExistence type="predicted"/>